<dbReference type="Proteomes" id="UP000322165">
    <property type="component" value="Unassembled WGS sequence"/>
</dbReference>
<gene>
    <name evidence="1" type="ORF">F0415_04435</name>
</gene>
<dbReference type="SUPFAM" id="SSF89807">
    <property type="entry name" value="Dodecin-like"/>
    <property type="match status" value="1"/>
</dbReference>
<sequence>MANSTVTKVIEVSASSKKSIEDAAQSGLKKVAKTVKGIKGAWVNEIKIVTDDDGSIAEWRVNMRVSFVVS</sequence>
<dbReference type="RefSeq" id="WP_149859997.1">
    <property type="nucleotide sequence ID" value="NZ_VUOD01000003.1"/>
</dbReference>
<organism evidence="1 2">
    <name type="scientific">Arenimonas fontis</name>
    <dbReference type="NCBI Taxonomy" id="2608255"/>
    <lineage>
        <taxon>Bacteria</taxon>
        <taxon>Pseudomonadati</taxon>
        <taxon>Pseudomonadota</taxon>
        <taxon>Gammaproteobacteria</taxon>
        <taxon>Lysobacterales</taxon>
        <taxon>Lysobacteraceae</taxon>
        <taxon>Arenimonas</taxon>
    </lineage>
</organism>
<proteinExistence type="predicted"/>
<dbReference type="InterPro" id="IPR025543">
    <property type="entry name" value="Dodecin-like"/>
</dbReference>
<dbReference type="InterPro" id="IPR036694">
    <property type="entry name" value="Dodecin-like_sf"/>
</dbReference>
<reference evidence="1 2" key="1">
    <citation type="submission" date="2019-09" db="EMBL/GenBank/DDBJ databases">
        <title>Arenimonas chukotkensis sp. nov., a bacterium isolated from Chukotka hot spring, Arctic region, Russia.</title>
        <authorList>
            <person name="Zayulina K.S."/>
            <person name="Prokofeva M.I."/>
            <person name="Elcheninov A.G."/>
            <person name="Novikov A."/>
            <person name="Kochetkova T.V."/>
            <person name="Kublanov I.V."/>
        </authorList>
    </citation>
    <scope>NUCLEOTIDE SEQUENCE [LARGE SCALE GENOMIC DNA]</scope>
    <source>
        <strain evidence="1 2">3729k</strain>
    </source>
</reference>
<keyword evidence="2" id="KW-1185">Reference proteome</keyword>
<dbReference type="EMBL" id="VUOD01000003">
    <property type="protein sequence ID" value="KAA2285174.1"/>
    <property type="molecule type" value="Genomic_DNA"/>
</dbReference>
<protein>
    <submittedName>
        <fullName evidence="1">Dodecin domain-containing protein</fullName>
    </submittedName>
</protein>
<dbReference type="Gene3D" id="3.30.1660.10">
    <property type="entry name" value="Flavin-binding protein dodecin"/>
    <property type="match status" value="1"/>
</dbReference>
<dbReference type="AlphaFoldDB" id="A0A5B2ZD92"/>
<dbReference type="Pfam" id="PF07311">
    <property type="entry name" value="Dodecin"/>
    <property type="match status" value="1"/>
</dbReference>
<dbReference type="InterPro" id="IPR009923">
    <property type="entry name" value="Dodecin"/>
</dbReference>
<comment type="caution">
    <text evidence="1">The sequence shown here is derived from an EMBL/GenBank/DDBJ whole genome shotgun (WGS) entry which is preliminary data.</text>
</comment>
<evidence type="ECO:0000313" key="1">
    <source>
        <dbReference type="EMBL" id="KAA2285174.1"/>
    </source>
</evidence>
<reference evidence="1 2" key="2">
    <citation type="submission" date="2019-09" db="EMBL/GenBank/DDBJ databases">
        <authorList>
            <person name="Mazur A."/>
        </authorList>
    </citation>
    <scope>NUCLEOTIDE SEQUENCE [LARGE SCALE GENOMIC DNA]</scope>
    <source>
        <strain evidence="1 2">3729k</strain>
    </source>
</reference>
<accession>A0A5B2ZD92</accession>
<evidence type="ECO:0000313" key="2">
    <source>
        <dbReference type="Proteomes" id="UP000322165"/>
    </source>
</evidence>
<name>A0A5B2ZD92_9GAMM</name>